<evidence type="ECO:0000256" key="11">
    <source>
        <dbReference type="RuleBase" id="RU364064"/>
    </source>
</evidence>
<evidence type="ECO:0000256" key="3">
    <source>
        <dbReference type="ARBA" id="ARBA00022628"/>
    </source>
</evidence>
<dbReference type="OrthoDB" id="9762933at2"/>
<keyword evidence="7" id="KW-0215">Deoxyribonucleotide synthesis</keyword>
<comment type="similarity">
    <text evidence="2 11">Belongs to the ribonucleoside diphosphate reductase class-2 family.</text>
</comment>
<keyword evidence="6 11" id="KW-0560">Oxidoreductase</keyword>
<keyword evidence="8" id="KW-1015">Disulfide bond</keyword>
<evidence type="ECO:0000256" key="6">
    <source>
        <dbReference type="ARBA" id="ARBA00023002"/>
    </source>
</evidence>
<dbReference type="Pfam" id="PF02867">
    <property type="entry name" value="Ribonuc_red_lgC"/>
    <property type="match status" value="1"/>
</dbReference>
<keyword evidence="4 11" id="KW-0237">DNA synthesis</keyword>
<evidence type="ECO:0000259" key="13">
    <source>
        <dbReference type="Pfam" id="PF02867"/>
    </source>
</evidence>
<dbReference type="Gene3D" id="3.20.70.20">
    <property type="match status" value="1"/>
</dbReference>
<dbReference type="NCBIfam" id="NF005991">
    <property type="entry name" value="PRK08115.1"/>
    <property type="match status" value="1"/>
</dbReference>
<comment type="function">
    <text evidence="11">Catalyzes the reduction of ribonucleotides to deoxyribonucleotides. May function to provide a pool of deoxyribonucleotide precursors for DNA repair during oxygen limitation and/or for immediate growth after restoration of oxygen.</text>
</comment>
<evidence type="ECO:0000256" key="2">
    <source>
        <dbReference type="ARBA" id="ARBA00007405"/>
    </source>
</evidence>
<dbReference type="KEGG" id="psyo:PB01_11600"/>
<dbReference type="GO" id="GO:0004748">
    <property type="term" value="F:ribonucleoside-diphosphate reductase activity, thioredoxin disulfide as acceptor"/>
    <property type="evidence" value="ECO:0007669"/>
    <property type="project" value="UniProtKB-EC"/>
</dbReference>
<accession>A0A5J6ST60</accession>
<dbReference type="GO" id="GO:0031419">
    <property type="term" value="F:cobalamin binding"/>
    <property type="evidence" value="ECO:0007669"/>
    <property type="project" value="UniProtKB-KW"/>
</dbReference>
<feature type="domain" description="Ribonucleotide reductase large subunit C-terminal" evidence="13">
    <location>
        <begin position="189"/>
        <end position="768"/>
    </location>
</feature>
<dbReference type="SUPFAM" id="SSF51998">
    <property type="entry name" value="PFL-like glycyl radical enzymes"/>
    <property type="match status" value="1"/>
</dbReference>
<evidence type="ECO:0000256" key="1">
    <source>
        <dbReference type="ARBA" id="ARBA00001922"/>
    </source>
</evidence>
<keyword evidence="5 11" id="KW-0547">Nucleotide-binding</keyword>
<feature type="domain" description="Ribonucleotide reductase large subunit N-terminal" evidence="12">
    <location>
        <begin position="128"/>
        <end position="182"/>
    </location>
</feature>
<evidence type="ECO:0000256" key="10">
    <source>
        <dbReference type="ARBA" id="ARBA00047754"/>
    </source>
</evidence>
<dbReference type="EMBL" id="CP031223">
    <property type="protein sequence ID" value="QFF99417.1"/>
    <property type="molecule type" value="Genomic_DNA"/>
</dbReference>
<dbReference type="AlphaFoldDB" id="A0A5J6ST60"/>
<keyword evidence="15" id="KW-1185">Reference proteome</keyword>
<name>A0A5J6ST60_9BACI</name>
<dbReference type="PANTHER" id="PTHR43371">
    <property type="entry name" value="VITAMIN B12-DEPENDENT RIBONUCLEOTIDE REDUCTASE"/>
    <property type="match status" value="1"/>
</dbReference>
<evidence type="ECO:0000256" key="4">
    <source>
        <dbReference type="ARBA" id="ARBA00022634"/>
    </source>
</evidence>
<dbReference type="InterPro" id="IPR013344">
    <property type="entry name" value="RNR_NrdJ/NrdZ"/>
</dbReference>
<gene>
    <name evidence="14" type="ORF">PB01_11600</name>
</gene>
<comment type="catalytic activity">
    <reaction evidence="10 11">
        <text>a 2'-deoxyribonucleoside 5'-diphosphate + [thioredoxin]-disulfide + H2O = a ribonucleoside 5'-diphosphate + [thioredoxin]-dithiol</text>
        <dbReference type="Rhea" id="RHEA:23252"/>
        <dbReference type="Rhea" id="RHEA-COMP:10698"/>
        <dbReference type="Rhea" id="RHEA-COMP:10700"/>
        <dbReference type="ChEBI" id="CHEBI:15377"/>
        <dbReference type="ChEBI" id="CHEBI:29950"/>
        <dbReference type="ChEBI" id="CHEBI:50058"/>
        <dbReference type="ChEBI" id="CHEBI:57930"/>
        <dbReference type="ChEBI" id="CHEBI:73316"/>
        <dbReference type="EC" id="1.17.4.1"/>
    </reaction>
</comment>
<dbReference type="InterPro" id="IPR013509">
    <property type="entry name" value="RNR_lsu_N"/>
</dbReference>
<dbReference type="GO" id="GO:0005524">
    <property type="term" value="F:ATP binding"/>
    <property type="evidence" value="ECO:0007669"/>
    <property type="project" value="InterPro"/>
</dbReference>
<evidence type="ECO:0000313" key="14">
    <source>
        <dbReference type="EMBL" id="QFF99417.1"/>
    </source>
</evidence>
<dbReference type="GO" id="GO:0071897">
    <property type="term" value="P:DNA biosynthetic process"/>
    <property type="evidence" value="ECO:0007669"/>
    <property type="project" value="UniProtKB-KW"/>
</dbReference>
<reference evidence="14 15" key="1">
    <citation type="submission" date="2018-07" db="EMBL/GenBank/DDBJ databases">
        <title>Complete genome sequence of Psychrobacillus sp. PB01, isolated from iceberg, and comparative genome analysis of Psychrobacillus strains.</title>
        <authorList>
            <person name="Lee P.C."/>
        </authorList>
    </citation>
    <scope>NUCLEOTIDE SEQUENCE [LARGE SCALE GENOMIC DNA]</scope>
    <source>
        <strain evidence="14 15">PB01</strain>
    </source>
</reference>
<evidence type="ECO:0000256" key="5">
    <source>
        <dbReference type="ARBA" id="ARBA00022741"/>
    </source>
</evidence>
<dbReference type="Proteomes" id="UP000325517">
    <property type="component" value="Chromosome"/>
</dbReference>
<comment type="cofactor">
    <cofactor evidence="1 11">
        <name>adenosylcob(III)alamin</name>
        <dbReference type="ChEBI" id="CHEBI:18408"/>
    </cofactor>
</comment>
<dbReference type="InterPro" id="IPR000788">
    <property type="entry name" value="RNR_lg_C"/>
</dbReference>
<dbReference type="PANTHER" id="PTHR43371:SF1">
    <property type="entry name" value="RIBONUCLEOSIDE-DIPHOSPHATE REDUCTASE"/>
    <property type="match status" value="1"/>
</dbReference>
<evidence type="ECO:0000256" key="8">
    <source>
        <dbReference type="ARBA" id="ARBA00023157"/>
    </source>
</evidence>
<dbReference type="NCBIfam" id="TIGR02504">
    <property type="entry name" value="NrdJ_Z"/>
    <property type="match status" value="1"/>
</dbReference>
<keyword evidence="9 11" id="KW-0170">Cobalt</keyword>
<evidence type="ECO:0000259" key="12">
    <source>
        <dbReference type="Pfam" id="PF00317"/>
    </source>
</evidence>
<keyword evidence="3 11" id="KW-0846">Cobalamin</keyword>
<dbReference type="GO" id="GO:0009263">
    <property type="term" value="P:deoxyribonucleotide biosynthetic process"/>
    <property type="evidence" value="ECO:0007669"/>
    <property type="project" value="UniProtKB-KW"/>
</dbReference>
<dbReference type="InterPro" id="IPR050862">
    <property type="entry name" value="RdRp_reductase_class-2"/>
</dbReference>
<dbReference type="CDD" id="cd02888">
    <property type="entry name" value="RNR_II_dimer"/>
    <property type="match status" value="1"/>
</dbReference>
<organism evidence="14 15">
    <name type="scientific">Psychrobacillus glaciei</name>
    <dbReference type="NCBI Taxonomy" id="2283160"/>
    <lineage>
        <taxon>Bacteria</taxon>
        <taxon>Bacillati</taxon>
        <taxon>Bacillota</taxon>
        <taxon>Bacilli</taxon>
        <taxon>Bacillales</taxon>
        <taxon>Bacillaceae</taxon>
        <taxon>Psychrobacillus</taxon>
    </lineage>
</organism>
<sequence length="854" mass="95322">MVLASQNKNATINIEQLNEDIELFPQVHPITNDMRLTHKGVSRLVMIDRYSFKDTEKKTLKVGDFVVLTVKADPKFPARGLGFLVSIDEETNTAEVLIEEDYRSAIDDSDGLTTGIVRRSINVIEKPLEVFYEQIAKRNATGLASVEKTEEKRAEWFQKFYEQLVSLKFIPAGRVLYGAGTGTDVTYFNCYVMPFVADSREGISDHRKQVMEIMSRGGGVGTNGSTLRPRNTLARGVNGKSSGSVSWLDDIAKLTHLVEQGGSRRGAQMIMLADWHPDIAEFIISKMQNPRILRFLIENTNDETIKQLAKDKLKFNPLTFQEEAMYQGIVNYKAIPGLGGFNEGIIRDAETKLRDGGTYTVHNSEFLSGANISVTLTDDFMKAVEEDTDFELRFPAIESYTPDQMANYNKHWHEVGDVREWEQMGYAVRTYRTVKAKELWNLINVCATYSAEPGIFFIDNANEKTNAKAYGQKVVATNPCGEQPLAPYSVCNLAAVNLAQFANKETRTVNFEALKETVSVGVRMQDNVIDATPYFLEENKVQALGERRVGLGVMGLADLLIYCEKEYGSEEGNVLVDEVFKTIALAAYETSAELAKERGSFPFLTADTVEETDRLRKAFTETGFMQSMPEEIRNSILENGIRNSHLLTVAPTGSTGTMVGVSTGLEPYYSFTYYRSGRLGKFIEVKADIVQEYLKANAVADEEDLPNWFVTAMELSPEAHADVQCIIQRWIDSSISKTVNAPRGYTVEQVEGVYERLYRGGAKGGTVYVDGSRDSQVLTLKAEENTQDDERHEEKIFEKRPIVLIDTIQDLRSTNVTIGSEVGNTCPVCRKGTVEEMGGCNTCTNCNAQLKCGL</sequence>
<dbReference type="EC" id="1.17.4.1" evidence="11"/>
<evidence type="ECO:0000313" key="15">
    <source>
        <dbReference type="Proteomes" id="UP000325517"/>
    </source>
</evidence>
<dbReference type="Pfam" id="PF00317">
    <property type="entry name" value="Ribonuc_red_lgN"/>
    <property type="match status" value="1"/>
</dbReference>
<evidence type="ECO:0000256" key="9">
    <source>
        <dbReference type="ARBA" id="ARBA00023285"/>
    </source>
</evidence>
<protein>
    <recommendedName>
        <fullName evidence="11">Vitamin B12-dependent ribonucleotide reductase</fullName>
        <ecNumber evidence="11">1.17.4.1</ecNumber>
    </recommendedName>
</protein>
<evidence type="ECO:0000256" key="7">
    <source>
        <dbReference type="ARBA" id="ARBA00023116"/>
    </source>
</evidence>
<dbReference type="PRINTS" id="PR01183">
    <property type="entry name" value="RIBORDTASEM1"/>
</dbReference>
<proteinExistence type="inferred from homology"/>